<keyword evidence="4" id="KW-1185">Reference proteome</keyword>
<organism evidence="3 4">
    <name type="scientific">Fuerstiella marisgermanici</name>
    <dbReference type="NCBI Taxonomy" id="1891926"/>
    <lineage>
        <taxon>Bacteria</taxon>
        <taxon>Pseudomonadati</taxon>
        <taxon>Planctomycetota</taxon>
        <taxon>Planctomycetia</taxon>
        <taxon>Planctomycetales</taxon>
        <taxon>Planctomycetaceae</taxon>
        <taxon>Fuerstiella</taxon>
    </lineage>
</organism>
<evidence type="ECO:0000313" key="3">
    <source>
        <dbReference type="EMBL" id="APZ94777.1"/>
    </source>
</evidence>
<evidence type="ECO:0008006" key="5">
    <source>
        <dbReference type="Google" id="ProtNLM"/>
    </source>
</evidence>
<reference evidence="3 4" key="1">
    <citation type="journal article" date="2016" name="Front. Microbiol.">
        <title>Fuerstia marisgermanicae gen. nov., sp. nov., an Unusual Member of the Phylum Planctomycetes from the German Wadden Sea.</title>
        <authorList>
            <person name="Kohn T."/>
            <person name="Heuer A."/>
            <person name="Jogler M."/>
            <person name="Vollmers J."/>
            <person name="Boedeker C."/>
            <person name="Bunk B."/>
            <person name="Rast P."/>
            <person name="Borchert D."/>
            <person name="Glockner I."/>
            <person name="Freese H.M."/>
            <person name="Klenk H.P."/>
            <person name="Overmann J."/>
            <person name="Kaster A.K."/>
            <person name="Rohde M."/>
            <person name="Wiegand S."/>
            <person name="Jogler C."/>
        </authorList>
    </citation>
    <scope>NUCLEOTIDE SEQUENCE [LARGE SCALE GENOMIC DNA]</scope>
    <source>
        <strain evidence="3 4">NH11</strain>
    </source>
</reference>
<feature type="region of interest" description="Disordered" evidence="1">
    <location>
        <begin position="224"/>
        <end position="250"/>
    </location>
</feature>
<dbReference type="OrthoDB" id="264142at2"/>
<dbReference type="Gene3D" id="2.60.40.10">
    <property type="entry name" value="Immunoglobulins"/>
    <property type="match status" value="1"/>
</dbReference>
<dbReference type="AlphaFoldDB" id="A0A1P8WL55"/>
<dbReference type="RefSeq" id="WP_077026038.1">
    <property type="nucleotide sequence ID" value="NZ_CP017641.1"/>
</dbReference>
<dbReference type="InterPro" id="IPR013783">
    <property type="entry name" value="Ig-like_fold"/>
</dbReference>
<dbReference type="EMBL" id="CP017641">
    <property type="protein sequence ID" value="APZ94777.1"/>
    <property type="molecule type" value="Genomic_DNA"/>
</dbReference>
<dbReference type="KEGG" id="fmr:Fuma_04416"/>
<evidence type="ECO:0000256" key="2">
    <source>
        <dbReference type="SAM" id="SignalP"/>
    </source>
</evidence>
<sequence precursor="true">MIAQQPALRLVALGLAIVSTLGTAIAQQQVLQPVNADHLRTSQVLGIPSSHCGHVINLLLHNRVRQQAGHLSGTPQIQMAHLSVPLTPGDLELLCVHLVCDGDETKGPVFQVSLRNNSQIPIGDFRVSLVGVRGQIHVHSPTATVHVPRLEAGQESQLRIQLPVTCMAMGLVNQQAPFDTLIVAVDSFDELLECDELNNVQILKRCNIGLLVAEAEEVPVADSVPVPSTPAPSAPSATVPAVPEKVAPSPLDEIDVDKLGLETAQGAAVRKR</sequence>
<dbReference type="Proteomes" id="UP000187735">
    <property type="component" value="Chromosome"/>
</dbReference>
<evidence type="ECO:0000313" key="4">
    <source>
        <dbReference type="Proteomes" id="UP000187735"/>
    </source>
</evidence>
<dbReference type="STRING" id="1891926.Fuma_04416"/>
<protein>
    <recommendedName>
        <fullName evidence="5">CARDB domain-containing protein</fullName>
    </recommendedName>
</protein>
<accession>A0A1P8WL55</accession>
<feature type="compositionally biased region" description="Low complexity" evidence="1">
    <location>
        <begin position="234"/>
        <end position="244"/>
    </location>
</feature>
<gene>
    <name evidence="3" type="ORF">Fuma_04416</name>
</gene>
<feature type="signal peptide" evidence="2">
    <location>
        <begin position="1"/>
        <end position="26"/>
    </location>
</feature>
<feature type="chain" id="PRO_5012817574" description="CARDB domain-containing protein" evidence="2">
    <location>
        <begin position="27"/>
        <end position="272"/>
    </location>
</feature>
<proteinExistence type="predicted"/>
<keyword evidence="2" id="KW-0732">Signal</keyword>
<evidence type="ECO:0000256" key="1">
    <source>
        <dbReference type="SAM" id="MobiDB-lite"/>
    </source>
</evidence>
<name>A0A1P8WL55_9PLAN</name>